<sequence>MSQSLSISSDSGTQRTLFTPFKDYVFTTKEILRAIRIMFKFFRITATTSFLILIILDIVQEGFFELKYTYDIILLIAFLTAIIDIMTFGVELLLCIFRRQIHKPDSYKQQQLLQQLEKNEPSQFEMNQQSRSKKIVMAVLLVS</sequence>
<dbReference type="Proteomes" id="UP000789366">
    <property type="component" value="Unassembled WGS sequence"/>
</dbReference>
<organism evidence="1 2">
    <name type="scientific">Cetraspora pellucida</name>
    <dbReference type="NCBI Taxonomy" id="1433469"/>
    <lineage>
        <taxon>Eukaryota</taxon>
        <taxon>Fungi</taxon>
        <taxon>Fungi incertae sedis</taxon>
        <taxon>Mucoromycota</taxon>
        <taxon>Glomeromycotina</taxon>
        <taxon>Glomeromycetes</taxon>
        <taxon>Diversisporales</taxon>
        <taxon>Gigasporaceae</taxon>
        <taxon>Cetraspora</taxon>
    </lineage>
</organism>
<protein>
    <submittedName>
        <fullName evidence="1">5069_t:CDS:1</fullName>
    </submittedName>
</protein>
<keyword evidence="2" id="KW-1185">Reference proteome</keyword>
<accession>A0ACA9P165</accession>
<name>A0ACA9P165_9GLOM</name>
<dbReference type="EMBL" id="CAJVPW010019567">
    <property type="protein sequence ID" value="CAG8686524.1"/>
    <property type="molecule type" value="Genomic_DNA"/>
</dbReference>
<proteinExistence type="predicted"/>
<evidence type="ECO:0000313" key="1">
    <source>
        <dbReference type="EMBL" id="CAG8686524.1"/>
    </source>
</evidence>
<comment type="caution">
    <text evidence="1">The sequence shown here is derived from an EMBL/GenBank/DDBJ whole genome shotgun (WGS) entry which is preliminary data.</text>
</comment>
<reference evidence="1" key="1">
    <citation type="submission" date="2021-06" db="EMBL/GenBank/DDBJ databases">
        <authorList>
            <person name="Kallberg Y."/>
            <person name="Tangrot J."/>
            <person name="Rosling A."/>
        </authorList>
    </citation>
    <scope>NUCLEOTIDE SEQUENCE</scope>
    <source>
        <strain evidence="1">28 12/20/2015</strain>
    </source>
</reference>
<gene>
    <name evidence="1" type="ORF">SPELUC_LOCUS10469</name>
</gene>
<evidence type="ECO:0000313" key="2">
    <source>
        <dbReference type="Proteomes" id="UP000789366"/>
    </source>
</evidence>